<evidence type="ECO:0000313" key="2">
    <source>
        <dbReference type="EMBL" id="TPX73116.1"/>
    </source>
</evidence>
<dbReference type="OrthoDB" id="68104at2759"/>
<evidence type="ECO:0000313" key="3">
    <source>
        <dbReference type="Proteomes" id="UP000320333"/>
    </source>
</evidence>
<organism evidence="2 3">
    <name type="scientific">Chytriomyces confervae</name>
    <dbReference type="NCBI Taxonomy" id="246404"/>
    <lineage>
        <taxon>Eukaryota</taxon>
        <taxon>Fungi</taxon>
        <taxon>Fungi incertae sedis</taxon>
        <taxon>Chytridiomycota</taxon>
        <taxon>Chytridiomycota incertae sedis</taxon>
        <taxon>Chytridiomycetes</taxon>
        <taxon>Chytridiales</taxon>
        <taxon>Chytriomycetaceae</taxon>
        <taxon>Chytriomyces</taxon>
    </lineage>
</organism>
<dbReference type="InterPro" id="IPR035439">
    <property type="entry name" value="UPF0145_dom_sf"/>
</dbReference>
<evidence type="ECO:0000256" key="1">
    <source>
        <dbReference type="ARBA" id="ARBA00010751"/>
    </source>
</evidence>
<gene>
    <name evidence="2" type="ORF">CcCBS67573_g05611</name>
</gene>
<keyword evidence="3" id="KW-1185">Reference proteome</keyword>
<dbReference type="EMBL" id="QEAP01000207">
    <property type="protein sequence ID" value="TPX73116.1"/>
    <property type="molecule type" value="Genomic_DNA"/>
</dbReference>
<protein>
    <submittedName>
        <fullName evidence="2">Uncharacterized protein</fullName>
    </submittedName>
</protein>
<proteinExistence type="inferred from homology"/>
<comment type="caution">
    <text evidence="2">The sequence shown here is derived from an EMBL/GenBank/DDBJ whole genome shotgun (WGS) entry which is preliminary data.</text>
</comment>
<sequence>MAQAPPRILVNPVSPEITLPTNPDSYCTTLNAIPGFKIVQQFGIARGLTVRTPNVGKQVFAGFASLGGGESTVFMEMAEKARETALQRLLEHAGAIGANAIIGMRYDTQEIVQGMTEVLAYGTAVAIVPIN</sequence>
<dbReference type="Gene3D" id="3.30.110.70">
    <property type="entry name" value="Hypothetical protein apc22750. Chain B"/>
    <property type="match status" value="1"/>
</dbReference>
<dbReference type="Pfam" id="PF01906">
    <property type="entry name" value="YbjQ_1"/>
    <property type="match status" value="1"/>
</dbReference>
<name>A0A507FCW3_9FUNG</name>
<dbReference type="PANTHER" id="PTHR34068">
    <property type="entry name" value="UPF0145 PROTEIN YBJQ"/>
    <property type="match status" value="1"/>
</dbReference>
<dbReference type="Proteomes" id="UP000320333">
    <property type="component" value="Unassembled WGS sequence"/>
</dbReference>
<dbReference type="AlphaFoldDB" id="A0A507FCW3"/>
<comment type="similarity">
    <text evidence="1">Belongs to the UPF0145 family.</text>
</comment>
<reference evidence="2 3" key="1">
    <citation type="journal article" date="2019" name="Sci. Rep.">
        <title>Comparative genomics of chytrid fungi reveal insights into the obligate biotrophic and pathogenic lifestyle of Synchytrium endobioticum.</title>
        <authorList>
            <person name="van de Vossenberg B.T.L.H."/>
            <person name="Warris S."/>
            <person name="Nguyen H.D.T."/>
            <person name="van Gent-Pelzer M.P.E."/>
            <person name="Joly D.L."/>
            <person name="van de Geest H.C."/>
            <person name="Bonants P.J.M."/>
            <person name="Smith D.S."/>
            <person name="Levesque C.A."/>
            <person name="van der Lee T.A.J."/>
        </authorList>
    </citation>
    <scope>NUCLEOTIDE SEQUENCE [LARGE SCALE GENOMIC DNA]</scope>
    <source>
        <strain evidence="2 3">CBS 675.73</strain>
    </source>
</reference>
<dbReference type="SUPFAM" id="SSF117782">
    <property type="entry name" value="YbjQ-like"/>
    <property type="match status" value="1"/>
</dbReference>
<dbReference type="InterPro" id="IPR002765">
    <property type="entry name" value="UPF0145_YbjQ-like"/>
</dbReference>
<dbReference type="HAMAP" id="MF_00338">
    <property type="entry name" value="UPF0145"/>
    <property type="match status" value="1"/>
</dbReference>
<dbReference type="PANTHER" id="PTHR34068:SF2">
    <property type="entry name" value="UPF0145 PROTEIN SCO3412"/>
    <property type="match status" value="1"/>
</dbReference>
<accession>A0A507FCW3</accession>